<feature type="region of interest" description="Disordered" evidence="1">
    <location>
        <begin position="178"/>
        <end position="204"/>
    </location>
</feature>
<accession>A0A336M817</accession>
<feature type="chain" id="PRO_5016461145" evidence="2">
    <location>
        <begin position="22"/>
        <end position="204"/>
    </location>
</feature>
<reference evidence="3" key="1">
    <citation type="submission" date="2018-07" db="EMBL/GenBank/DDBJ databases">
        <authorList>
            <person name="Quirk P.G."/>
            <person name="Krulwich T.A."/>
        </authorList>
    </citation>
    <scope>NUCLEOTIDE SEQUENCE</scope>
</reference>
<feature type="compositionally biased region" description="Low complexity" evidence="1">
    <location>
        <begin position="182"/>
        <end position="196"/>
    </location>
</feature>
<feature type="signal peptide" evidence="2">
    <location>
        <begin position="1"/>
        <end position="21"/>
    </location>
</feature>
<dbReference type="EMBL" id="UFQT01000677">
    <property type="protein sequence ID" value="SSX26464.1"/>
    <property type="molecule type" value="Genomic_DNA"/>
</dbReference>
<name>A0A336M817_CULSO</name>
<evidence type="ECO:0000313" key="3">
    <source>
        <dbReference type="EMBL" id="SSX26464.1"/>
    </source>
</evidence>
<keyword evidence="2" id="KW-0732">Signal</keyword>
<gene>
    <name evidence="3" type="primary">CSON013441</name>
</gene>
<dbReference type="VEuPathDB" id="VectorBase:CSON013441"/>
<organism evidence="3">
    <name type="scientific">Culicoides sonorensis</name>
    <name type="common">Biting midge</name>
    <dbReference type="NCBI Taxonomy" id="179676"/>
    <lineage>
        <taxon>Eukaryota</taxon>
        <taxon>Metazoa</taxon>
        <taxon>Ecdysozoa</taxon>
        <taxon>Arthropoda</taxon>
        <taxon>Hexapoda</taxon>
        <taxon>Insecta</taxon>
        <taxon>Pterygota</taxon>
        <taxon>Neoptera</taxon>
        <taxon>Endopterygota</taxon>
        <taxon>Diptera</taxon>
        <taxon>Nematocera</taxon>
        <taxon>Chironomoidea</taxon>
        <taxon>Ceratopogonidae</taxon>
        <taxon>Ceratopogoninae</taxon>
        <taxon>Culicoides</taxon>
        <taxon>Monoculicoides</taxon>
    </lineage>
</organism>
<evidence type="ECO:0000256" key="1">
    <source>
        <dbReference type="SAM" id="MobiDB-lite"/>
    </source>
</evidence>
<evidence type="ECO:0000256" key="2">
    <source>
        <dbReference type="SAM" id="SignalP"/>
    </source>
</evidence>
<dbReference type="AlphaFoldDB" id="A0A336M817"/>
<protein>
    <submittedName>
        <fullName evidence="3">CSON013441 protein</fullName>
    </submittedName>
</protein>
<sequence length="204" mass="21402">MKTPIFIYITILCVACQIIYGAPNNRLKRDVSDQQDEEISPIYTEDETAEGSIREKRKLVEPVLQSKNAILGFVFGKLNSLIDSKTKFIDTLDRQNIEKNKQHNIETPKPIGNFQDLISGVITPKITAITGKIGSLSGSFLGSSSGGAGSDSDSSGSGGGLGNIVSSLLRLSGPLLAGGSGSSASANSGASSNSLSSDEDDDFN</sequence>
<proteinExistence type="predicted"/>